<evidence type="ECO:0000256" key="8">
    <source>
        <dbReference type="SAM" id="MobiDB-lite"/>
    </source>
</evidence>
<comment type="caution">
    <text evidence="4">Lacks conserved residue(s) required for the propagation of feature annotation.</text>
</comment>
<feature type="active site" description="Nucleophile" evidence="4 5">
    <location>
        <position position="56"/>
    </location>
</feature>
<dbReference type="NCBIfam" id="NF000622">
    <property type="entry name" value="PRK00021.3-3"/>
    <property type="match status" value="1"/>
</dbReference>
<feature type="binding site" evidence="4 6">
    <location>
        <position position="110"/>
    </location>
    <ligand>
        <name>substrate</name>
    </ligand>
</feature>
<dbReference type="InterPro" id="IPR020095">
    <property type="entry name" value="PsdUridine_synth_TruA_C"/>
</dbReference>
<dbReference type="PANTHER" id="PTHR11142:SF0">
    <property type="entry name" value="TRNA PSEUDOURIDINE SYNTHASE-LIKE 1"/>
    <property type="match status" value="1"/>
</dbReference>
<dbReference type="SUPFAM" id="SSF55120">
    <property type="entry name" value="Pseudouridine synthase"/>
    <property type="match status" value="1"/>
</dbReference>
<dbReference type="InterPro" id="IPR020094">
    <property type="entry name" value="TruA/RsuA/RluB/E/F_N"/>
</dbReference>
<keyword evidence="11" id="KW-1185">Reference proteome</keyword>
<dbReference type="RefSeq" id="WP_089809088.1">
    <property type="nucleotide sequence ID" value="NZ_FOYT01000002.1"/>
</dbReference>
<evidence type="ECO:0000256" key="3">
    <source>
        <dbReference type="ARBA" id="ARBA00023235"/>
    </source>
</evidence>
<evidence type="ECO:0000256" key="4">
    <source>
        <dbReference type="HAMAP-Rule" id="MF_00171"/>
    </source>
</evidence>
<dbReference type="InterPro" id="IPR020103">
    <property type="entry name" value="PsdUridine_synth_cat_dom_sf"/>
</dbReference>
<evidence type="ECO:0000259" key="9">
    <source>
        <dbReference type="Pfam" id="PF01416"/>
    </source>
</evidence>
<evidence type="ECO:0000256" key="2">
    <source>
        <dbReference type="ARBA" id="ARBA00022694"/>
    </source>
</evidence>
<dbReference type="PANTHER" id="PTHR11142">
    <property type="entry name" value="PSEUDOURIDYLATE SYNTHASE"/>
    <property type="match status" value="1"/>
</dbReference>
<evidence type="ECO:0000313" key="11">
    <source>
        <dbReference type="Proteomes" id="UP000198531"/>
    </source>
</evidence>
<keyword evidence="2 4" id="KW-0819">tRNA processing</keyword>
<dbReference type="InterPro" id="IPR020097">
    <property type="entry name" value="PsdUridine_synth_TruA_a/b_dom"/>
</dbReference>
<comment type="catalytic activity">
    <reaction evidence="4 7">
        <text>uridine(38/39/40) in tRNA = pseudouridine(38/39/40) in tRNA</text>
        <dbReference type="Rhea" id="RHEA:22376"/>
        <dbReference type="Rhea" id="RHEA-COMP:10085"/>
        <dbReference type="Rhea" id="RHEA-COMP:10087"/>
        <dbReference type="ChEBI" id="CHEBI:65314"/>
        <dbReference type="ChEBI" id="CHEBI:65315"/>
        <dbReference type="EC" id="5.4.99.12"/>
    </reaction>
</comment>
<dbReference type="Pfam" id="PF01416">
    <property type="entry name" value="PseudoU_synth_1"/>
    <property type="match status" value="1"/>
</dbReference>
<keyword evidence="3 4" id="KW-0413">Isomerase</keyword>
<feature type="compositionally biased region" description="Gly residues" evidence="8">
    <location>
        <begin position="271"/>
        <end position="286"/>
    </location>
</feature>
<feature type="domain" description="Pseudouridine synthase I TruA alpha/beta" evidence="9">
    <location>
        <begin position="127"/>
        <end position="227"/>
    </location>
</feature>
<comment type="function">
    <text evidence="4">Formation of pseudouridine at positions 38, 39 and 40 in the anticodon stem and loop of transfer RNAs.</text>
</comment>
<dbReference type="HAMAP" id="MF_00171">
    <property type="entry name" value="TruA"/>
    <property type="match status" value="1"/>
</dbReference>
<gene>
    <name evidence="4" type="primary">truA</name>
    <name evidence="10" type="ORF">SAMN04487947_3079</name>
</gene>
<dbReference type="PIRSF" id="PIRSF001430">
    <property type="entry name" value="tRNA_psdUrid_synth"/>
    <property type="match status" value="1"/>
</dbReference>
<dbReference type="GO" id="GO:0031119">
    <property type="term" value="P:tRNA pseudouridine synthesis"/>
    <property type="evidence" value="ECO:0007669"/>
    <property type="project" value="UniProtKB-UniRule"/>
</dbReference>
<sequence length="286" mass="30154">MRAFRLAYDGRPFYGYQRQPSVPTVEDALFDGLRALGVLDEEARKPAGYAAAGRTDAGVSAVAQTVAFDCPDWCTPRALNAELPASVRAWAAADVSEAFHATHHAVERAYVYDLYAPAADASLARAAADALSGEHDFHNLTSDDRGTVRDLSVRVEPDGEFLVLSVSAGGFPYNLVRRLASLVHAVAAGDRSLSDVETILGPDPVTGPEGVPAAPPEPLVLEGVVYPEVTFERDPQAVESAANVFERRRRNGLVRARVAGRVRRGVEGASDGSGGGESAAGGTGEL</sequence>
<dbReference type="AlphaFoldDB" id="A0A1I6I935"/>
<comment type="similarity">
    <text evidence="1 4 7">Belongs to the tRNA pseudouridine synthase TruA family.</text>
</comment>
<feature type="region of interest" description="Disordered" evidence="8">
    <location>
        <begin position="264"/>
        <end position="286"/>
    </location>
</feature>
<dbReference type="GO" id="GO:0003723">
    <property type="term" value="F:RNA binding"/>
    <property type="evidence" value="ECO:0007669"/>
    <property type="project" value="InterPro"/>
</dbReference>
<dbReference type="EC" id="5.4.99.12" evidence="4"/>
<organism evidence="10 11">
    <name type="scientific">Halogeometricum rufum</name>
    <dbReference type="NCBI Taxonomy" id="553469"/>
    <lineage>
        <taxon>Archaea</taxon>
        <taxon>Methanobacteriati</taxon>
        <taxon>Methanobacteriota</taxon>
        <taxon>Stenosarchaea group</taxon>
        <taxon>Halobacteria</taxon>
        <taxon>Halobacteriales</taxon>
        <taxon>Haloferacaceae</taxon>
        <taxon>Halogeometricum</taxon>
    </lineage>
</organism>
<dbReference type="Proteomes" id="UP000198531">
    <property type="component" value="Unassembled WGS sequence"/>
</dbReference>
<dbReference type="GO" id="GO:0160147">
    <property type="term" value="F:tRNA pseudouridine(38-40) synthase activity"/>
    <property type="evidence" value="ECO:0007669"/>
    <property type="project" value="UniProtKB-EC"/>
</dbReference>
<evidence type="ECO:0000256" key="5">
    <source>
        <dbReference type="PIRSR" id="PIRSR001430-1"/>
    </source>
</evidence>
<dbReference type="EMBL" id="FOYT01000002">
    <property type="protein sequence ID" value="SFR63233.1"/>
    <property type="molecule type" value="Genomic_DNA"/>
</dbReference>
<evidence type="ECO:0000256" key="7">
    <source>
        <dbReference type="RuleBase" id="RU003792"/>
    </source>
</evidence>
<evidence type="ECO:0000256" key="1">
    <source>
        <dbReference type="ARBA" id="ARBA00009375"/>
    </source>
</evidence>
<name>A0A1I6I935_9EURY</name>
<reference evidence="11" key="1">
    <citation type="submission" date="2016-10" db="EMBL/GenBank/DDBJ databases">
        <authorList>
            <person name="Varghese N."/>
            <person name="Submissions S."/>
        </authorList>
    </citation>
    <scope>NUCLEOTIDE SEQUENCE [LARGE SCALE GENOMIC DNA]</scope>
    <source>
        <strain evidence="11">CGMCC 1.7736</strain>
    </source>
</reference>
<evidence type="ECO:0000256" key="6">
    <source>
        <dbReference type="PIRSR" id="PIRSR001430-2"/>
    </source>
</evidence>
<dbReference type="Gene3D" id="3.30.70.580">
    <property type="entry name" value="Pseudouridine synthase I, catalytic domain, N-terminal subdomain"/>
    <property type="match status" value="1"/>
</dbReference>
<dbReference type="OrthoDB" id="25720at2157"/>
<dbReference type="InterPro" id="IPR001406">
    <property type="entry name" value="PsdUridine_synth_TruA"/>
</dbReference>
<protein>
    <recommendedName>
        <fullName evidence="4">tRNA pseudouridine synthase A</fullName>
        <ecNumber evidence="4">5.4.99.12</ecNumber>
    </recommendedName>
    <alternativeName>
        <fullName evidence="4">tRNA pseudouridine(38-40) synthase</fullName>
    </alternativeName>
    <alternativeName>
        <fullName evidence="4">tRNA pseudouridylate synthase I</fullName>
    </alternativeName>
    <alternativeName>
        <fullName evidence="4">tRNA-uridine isomerase I</fullName>
    </alternativeName>
</protein>
<accession>A0A1I6I935</accession>
<proteinExistence type="inferred from homology"/>
<dbReference type="Gene3D" id="3.30.70.660">
    <property type="entry name" value="Pseudouridine synthase I, catalytic domain, C-terminal subdomain"/>
    <property type="match status" value="1"/>
</dbReference>
<evidence type="ECO:0000313" key="10">
    <source>
        <dbReference type="EMBL" id="SFR63233.1"/>
    </source>
</evidence>
<dbReference type="STRING" id="553469.SAMN04487947_3079"/>